<feature type="domain" description="Ppx/GppA phosphatase C-terminal" evidence="3">
    <location>
        <begin position="364"/>
        <end position="503"/>
    </location>
</feature>
<dbReference type="Gene3D" id="3.30.420.150">
    <property type="entry name" value="Exopolyphosphatase. Domain 2"/>
    <property type="match status" value="1"/>
</dbReference>
<dbReference type="GO" id="GO:0016462">
    <property type="term" value="F:pyrophosphatase activity"/>
    <property type="evidence" value="ECO:0007669"/>
    <property type="project" value="TreeGrafter"/>
</dbReference>
<feature type="domain" description="Ppx/GppA phosphatase N-terminal" evidence="2">
    <location>
        <begin position="66"/>
        <end position="350"/>
    </location>
</feature>
<protein>
    <submittedName>
        <fullName evidence="4">Exopolyphosphatase</fullName>
    </submittedName>
</protein>
<dbReference type="RefSeq" id="WP_284352462.1">
    <property type="nucleotide sequence ID" value="NZ_BRXS01000007.1"/>
</dbReference>
<evidence type="ECO:0000259" key="3">
    <source>
        <dbReference type="Pfam" id="PF21447"/>
    </source>
</evidence>
<dbReference type="CDD" id="cd00077">
    <property type="entry name" value="HDc"/>
    <property type="match status" value="1"/>
</dbReference>
<name>A0AA37QDZ7_9BACT</name>
<dbReference type="Gene3D" id="1.10.3210.10">
    <property type="entry name" value="Hypothetical protein af1432"/>
    <property type="match status" value="1"/>
</dbReference>
<feature type="region of interest" description="Disordered" evidence="1">
    <location>
        <begin position="1"/>
        <end position="39"/>
    </location>
</feature>
<dbReference type="InterPro" id="IPR048950">
    <property type="entry name" value="Ppx_GppA_C"/>
</dbReference>
<dbReference type="Pfam" id="PF02541">
    <property type="entry name" value="Ppx-GppA"/>
    <property type="match status" value="1"/>
</dbReference>
<proteinExistence type="predicted"/>
<comment type="caution">
    <text evidence="4">The sequence shown here is derived from an EMBL/GenBank/DDBJ whole genome shotgun (WGS) entry which is preliminary data.</text>
</comment>
<dbReference type="InterPro" id="IPR003695">
    <property type="entry name" value="Ppx_GppA_N"/>
</dbReference>
<dbReference type="PANTHER" id="PTHR30005:SF0">
    <property type="entry name" value="RETROGRADE REGULATION PROTEIN 2"/>
    <property type="match status" value="1"/>
</dbReference>
<gene>
    <name evidence="4" type="primary">gppA-2</name>
    <name evidence="4" type="ORF">rosag_45490</name>
</gene>
<evidence type="ECO:0000313" key="5">
    <source>
        <dbReference type="Proteomes" id="UP001161325"/>
    </source>
</evidence>
<dbReference type="SUPFAM" id="SSF109604">
    <property type="entry name" value="HD-domain/PDEase-like"/>
    <property type="match status" value="1"/>
</dbReference>
<accession>A0AA37QDZ7</accession>
<dbReference type="InterPro" id="IPR003607">
    <property type="entry name" value="HD/PDEase_dom"/>
</dbReference>
<dbReference type="PANTHER" id="PTHR30005">
    <property type="entry name" value="EXOPOLYPHOSPHATASE"/>
    <property type="match status" value="1"/>
</dbReference>
<keyword evidence="5" id="KW-1185">Reference proteome</keyword>
<feature type="compositionally biased region" description="Low complexity" evidence="1">
    <location>
        <begin position="15"/>
        <end position="27"/>
    </location>
</feature>
<organism evidence="4 5">
    <name type="scientific">Roseisolibacter agri</name>
    <dbReference type="NCBI Taxonomy" id="2014610"/>
    <lineage>
        <taxon>Bacteria</taxon>
        <taxon>Pseudomonadati</taxon>
        <taxon>Gemmatimonadota</taxon>
        <taxon>Gemmatimonadia</taxon>
        <taxon>Gemmatimonadales</taxon>
        <taxon>Gemmatimonadaceae</taxon>
        <taxon>Roseisolibacter</taxon>
    </lineage>
</organism>
<dbReference type="Gene3D" id="3.30.420.40">
    <property type="match status" value="1"/>
</dbReference>
<evidence type="ECO:0000313" key="4">
    <source>
        <dbReference type="EMBL" id="GLC28036.1"/>
    </source>
</evidence>
<dbReference type="InterPro" id="IPR050273">
    <property type="entry name" value="GppA/Ppx_hydrolase"/>
</dbReference>
<sequence>MNDRLPPDLEGDGAGASDATATYQPRLARPRRGPAGRPVADDALRIAAIDIGSNSIRQIVADVSPDGAIQVVDEMKAMPRLGKGVDATGTLADDSMELALSALSRMAMLARQMGADRIEAVATSAVRDADNGGAFLERVREETGLRVRLLTGEEEARLSFRSALAHFELGVGRTVVMDIGGGSLELVLAADGLLDRLESFPFGAVRTTEQFLADLPRGGARAEEALRQLRRAVRWAVRDRLPVKEWRGARVIGSGGTFTNLAGLLHARGGLSGARTRHGTVASRAELTRTLDALATLTLEERAAVPGLNPARADIIVAGLAVAAEVMSVFEARELHVSGYGIREGLLLEAAAVAPTIADPGEARERSVRAFAERCHYEQPHADQVRRLALQLFDQLGSRIGAQPGDREVLADAALLHDVGYHISHEKHHKHSYHLILHADLLGMTPLEQVAVANVARYHRGPEPKKKHENFGKLDRALRERIVRLSAVLRVADGLDRGHASAVHHVDARWAQGTLRLSPVPVAGAGALRLELWGASRKAELLAEVLGAPVELVAPDGATVLPGGDGEGE</sequence>
<dbReference type="InterPro" id="IPR043129">
    <property type="entry name" value="ATPase_NBD"/>
</dbReference>
<dbReference type="Proteomes" id="UP001161325">
    <property type="component" value="Unassembled WGS sequence"/>
</dbReference>
<reference evidence="4" key="1">
    <citation type="submission" date="2022-08" db="EMBL/GenBank/DDBJ databases">
        <title>Draft genome sequencing of Roseisolibacter agri AW1220.</title>
        <authorList>
            <person name="Tobiishi Y."/>
            <person name="Tonouchi A."/>
        </authorList>
    </citation>
    <scope>NUCLEOTIDE SEQUENCE</scope>
    <source>
        <strain evidence="4">AW1220</strain>
    </source>
</reference>
<dbReference type="EMBL" id="BRXS01000007">
    <property type="protein sequence ID" value="GLC28036.1"/>
    <property type="molecule type" value="Genomic_DNA"/>
</dbReference>
<dbReference type="SUPFAM" id="SSF53067">
    <property type="entry name" value="Actin-like ATPase domain"/>
    <property type="match status" value="2"/>
</dbReference>
<evidence type="ECO:0000256" key="1">
    <source>
        <dbReference type="SAM" id="MobiDB-lite"/>
    </source>
</evidence>
<dbReference type="CDD" id="cd24006">
    <property type="entry name" value="ASKHA_NBD_PPX_GppA"/>
    <property type="match status" value="1"/>
</dbReference>
<evidence type="ECO:0000259" key="2">
    <source>
        <dbReference type="Pfam" id="PF02541"/>
    </source>
</evidence>
<dbReference type="Pfam" id="PF21447">
    <property type="entry name" value="Ppx-GppA_III"/>
    <property type="match status" value="1"/>
</dbReference>
<dbReference type="AlphaFoldDB" id="A0AA37QDZ7"/>